<dbReference type="RefSeq" id="WP_150901314.1">
    <property type="nucleotide sequence ID" value="NZ_WAAU01000035.1"/>
</dbReference>
<organism evidence="2 3">
    <name type="scientific">Tenacibaculum aiptasiae</name>
    <dbReference type="NCBI Taxonomy" id="426481"/>
    <lineage>
        <taxon>Bacteria</taxon>
        <taxon>Pseudomonadati</taxon>
        <taxon>Bacteroidota</taxon>
        <taxon>Flavobacteriia</taxon>
        <taxon>Flavobacteriales</taxon>
        <taxon>Flavobacteriaceae</taxon>
        <taxon>Tenacibaculum</taxon>
    </lineage>
</organism>
<dbReference type="Proteomes" id="UP000467305">
    <property type="component" value="Unassembled WGS sequence"/>
</dbReference>
<name>A0A7J5A762_9FLAO</name>
<keyword evidence="1" id="KW-0472">Membrane</keyword>
<evidence type="ECO:0000313" key="2">
    <source>
        <dbReference type="EMBL" id="KAB1153375.1"/>
    </source>
</evidence>
<dbReference type="EMBL" id="WAAU01000035">
    <property type="protein sequence ID" value="KAB1153375.1"/>
    <property type="molecule type" value="Genomic_DNA"/>
</dbReference>
<keyword evidence="1" id="KW-1133">Transmembrane helix</keyword>
<protein>
    <recommendedName>
        <fullName evidence="4">DUF3098 domain-containing protein</fullName>
    </recommendedName>
</protein>
<evidence type="ECO:0000256" key="1">
    <source>
        <dbReference type="SAM" id="Phobius"/>
    </source>
</evidence>
<feature type="transmembrane region" description="Helical" evidence="1">
    <location>
        <begin position="36"/>
        <end position="54"/>
    </location>
</feature>
<sequence length="60" mass="6479">MNIKKLIGLLCILIGGLVLFYKNAGFSGFGGYVDKSYENIAISATLIIVGFLIIKPKKSN</sequence>
<gene>
    <name evidence="2" type="ORF">F7018_17055</name>
</gene>
<accession>A0A7J5A762</accession>
<comment type="caution">
    <text evidence="2">The sequence shown here is derived from an EMBL/GenBank/DDBJ whole genome shotgun (WGS) entry which is preliminary data.</text>
</comment>
<keyword evidence="1" id="KW-0812">Transmembrane</keyword>
<evidence type="ECO:0000313" key="3">
    <source>
        <dbReference type="Proteomes" id="UP000467305"/>
    </source>
</evidence>
<evidence type="ECO:0008006" key="4">
    <source>
        <dbReference type="Google" id="ProtNLM"/>
    </source>
</evidence>
<proteinExistence type="predicted"/>
<keyword evidence="3" id="KW-1185">Reference proteome</keyword>
<dbReference type="AlphaFoldDB" id="A0A7J5A762"/>
<reference evidence="2 3" key="1">
    <citation type="submission" date="2019-09" db="EMBL/GenBank/DDBJ databases">
        <authorList>
            <person name="Cao W.R."/>
        </authorList>
    </citation>
    <scope>NUCLEOTIDE SEQUENCE [LARGE SCALE GENOMIC DNA]</scope>
    <source>
        <strain evidence="3">a4</strain>
    </source>
</reference>